<dbReference type="Proteomes" id="UP001056218">
    <property type="component" value="Chromosome"/>
</dbReference>
<evidence type="ECO:0008006" key="3">
    <source>
        <dbReference type="Google" id="ProtNLM"/>
    </source>
</evidence>
<protein>
    <recommendedName>
        <fullName evidence="3">Chromosome segregation protein SMC</fullName>
    </recommendedName>
</protein>
<reference evidence="1 2" key="1">
    <citation type="submission" date="2022-05" db="EMBL/GenBank/DDBJ databases">
        <title>Identification of Peptoniphilus vaginalis-like Bacteria, Peptoniphilus septimus sp. nov. from Blood Cultures in a Cervical Cancer Patient receiving Chemotherapy: Case and Implications.</title>
        <authorList>
            <person name="Zhan X.-Y."/>
        </authorList>
    </citation>
    <scope>NUCLEOTIDE SEQUENCE [LARGE SCALE GENOMIC DNA]</scope>
    <source>
        <strain evidence="1 2">SAHP1</strain>
    </source>
</reference>
<evidence type="ECO:0000313" key="1">
    <source>
        <dbReference type="EMBL" id="URN40812.1"/>
    </source>
</evidence>
<dbReference type="RefSeq" id="WP_250341635.1">
    <property type="nucleotide sequence ID" value="NZ_CP097885.1"/>
</dbReference>
<dbReference type="EMBL" id="CP097885">
    <property type="protein sequence ID" value="URN40812.1"/>
    <property type="molecule type" value="Genomic_DNA"/>
</dbReference>
<proteinExistence type="predicted"/>
<accession>A0ABY4TLG7</accession>
<gene>
    <name evidence="1" type="ORF">M9426_06025</name>
</gene>
<evidence type="ECO:0000313" key="2">
    <source>
        <dbReference type="Proteomes" id="UP001056218"/>
    </source>
</evidence>
<sequence>MGFFDSLDGNLDDLVGNLNYLKKKLVTESQEIKKAARLRYELLNEERKLSEVFEKLGKHQYHALKGEVSNLDVSETLQEIERLESRISSLKMGLDLSEKTSGISFTEENSSQDAYESSSIFVRDEEDQGSIIFIEEDEDENR</sequence>
<name>A0ABY4TLG7_9FIRM</name>
<organism evidence="1 2">
    <name type="scientific">Peptoniphilus genitalis</name>
    <dbReference type="NCBI Taxonomy" id="3036303"/>
    <lineage>
        <taxon>Bacteria</taxon>
        <taxon>Bacillati</taxon>
        <taxon>Bacillota</taxon>
        <taxon>Tissierellia</taxon>
        <taxon>Tissierellales</taxon>
        <taxon>Peptoniphilaceae</taxon>
        <taxon>Peptoniphilus</taxon>
    </lineage>
</organism>
<keyword evidence="2" id="KW-1185">Reference proteome</keyword>